<name>A0A0N5D476_THECL</name>
<dbReference type="STRING" id="103827.A0A0N5D476"/>
<feature type="coiled-coil region" evidence="1">
    <location>
        <begin position="20"/>
        <end position="86"/>
    </location>
</feature>
<dbReference type="EMBL" id="UYYF01004542">
    <property type="protein sequence ID" value="VDN05236.1"/>
    <property type="molecule type" value="Genomic_DNA"/>
</dbReference>
<sequence length="145" mass="17425">MCNAYIDKRRYCKYFFFTFQNDYCKEYESCEKRLEMLQRQCIKLEEHANKNHKECYNLLSSARAAVDGLQLRKAELERDCLQQTRNAGLIDKLDYFQMRCERIARSLPSNIQLIRYPESIKDCRKSSRSIRKQCHTLAPCCHLHR</sequence>
<organism evidence="4">
    <name type="scientific">Thelazia callipaeda</name>
    <name type="common">Oriental eyeworm</name>
    <name type="synonym">Parasitic nematode</name>
    <dbReference type="NCBI Taxonomy" id="103827"/>
    <lineage>
        <taxon>Eukaryota</taxon>
        <taxon>Metazoa</taxon>
        <taxon>Ecdysozoa</taxon>
        <taxon>Nematoda</taxon>
        <taxon>Chromadorea</taxon>
        <taxon>Rhabditida</taxon>
        <taxon>Spirurina</taxon>
        <taxon>Spiruromorpha</taxon>
        <taxon>Thelazioidea</taxon>
        <taxon>Thelaziidae</taxon>
        <taxon>Thelazia</taxon>
    </lineage>
</organism>
<dbReference type="WBParaSite" id="TCLT_0000776301-mRNA-1">
    <property type="protein sequence ID" value="TCLT_0000776301-mRNA-1"/>
    <property type="gene ID" value="TCLT_0000776301"/>
</dbReference>
<keyword evidence="1" id="KW-0175">Coiled coil</keyword>
<reference evidence="2 3" key="2">
    <citation type="submission" date="2018-11" db="EMBL/GenBank/DDBJ databases">
        <authorList>
            <consortium name="Pathogen Informatics"/>
        </authorList>
    </citation>
    <scope>NUCLEOTIDE SEQUENCE [LARGE SCALE GENOMIC DNA]</scope>
</reference>
<proteinExistence type="predicted"/>
<gene>
    <name evidence="2" type="ORF">TCLT_LOCUS7752</name>
</gene>
<evidence type="ECO:0000313" key="3">
    <source>
        <dbReference type="Proteomes" id="UP000276776"/>
    </source>
</evidence>
<protein>
    <submittedName>
        <fullName evidence="2 4">Uncharacterized protein</fullName>
    </submittedName>
</protein>
<dbReference type="AlphaFoldDB" id="A0A0N5D476"/>
<dbReference type="Proteomes" id="UP000276776">
    <property type="component" value="Unassembled WGS sequence"/>
</dbReference>
<evidence type="ECO:0000313" key="4">
    <source>
        <dbReference type="WBParaSite" id="TCLT_0000776301-mRNA-1"/>
    </source>
</evidence>
<reference evidence="4" key="1">
    <citation type="submission" date="2017-02" db="UniProtKB">
        <authorList>
            <consortium name="WormBaseParasite"/>
        </authorList>
    </citation>
    <scope>IDENTIFICATION</scope>
</reference>
<keyword evidence="3" id="KW-1185">Reference proteome</keyword>
<accession>A0A0N5D476</accession>
<dbReference type="OrthoDB" id="5806405at2759"/>
<evidence type="ECO:0000256" key="1">
    <source>
        <dbReference type="SAM" id="Coils"/>
    </source>
</evidence>
<evidence type="ECO:0000313" key="2">
    <source>
        <dbReference type="EMBL" id="VDN05236.1"/>
    </source>
</evidence>